<dbReference type="GO" id="GO:0016810">
    <property type="term" value="F:hydrolase activity, acting on carbon-nitrogen (but not peptide) bonds"/>
    <property type="evidence" value="ECO:0007669"/>
    <property type="project" value="InterPro"/>
</dbReference>
<comment type="caution">
    <text evidence="2">The sequence shown here is derived from an EMBL/GenBank/DDBJ whole genome shotgun (WGS) entry which is preliminary data.</text>
</comment>
<evidence type="ECO:0000259" key="1">
    <source>
        <dbReference type="Pfam" id="PF01979"/>
    </source>
</evidence>
<dbReference type="InterPro" id="IPR011059">
    <property type="entry name" value="Metal-dep_hydrolase_composite"/>
</dbReference>
<feature type="domain" description="Amidohydrolase-related" evidence="1">
    <location>
        <begin position="310"/>
        <end position="369"/>
    </location>
</feature>
<dbReference type="PANTHER" id="PTHR43135">
    <property type="entry name" value="ALPHA-D-RIBOSE 1-METHYLPHOSPHONATE 5-TRIPHOSPHATE DIPHOSPHATASE"/>
    <property type="match status" value="1"/>
</dbReference>
<dbReference type="InterPro" id="IPR032466">
    <property type="entry name" value="Metal_Hydrolase"/>
</dbReference>
<evidence type="ECO:0000313" key="3">
    <source>
        <dbReference type="EMBL" id="HGL18488.1"/>
    </source>
</evidence>
<dbReference type="Pfam" id="PF01979">
    <property type="entry name" value="Amidohydro_1"/>
    <property type="match status" value="1"/>
</dbReference>
<dbReference type="InterPro" id="IPR006680">
    <property type="entry name" value="Amidohydro-rel"/>
</dbReference>
<protein>
    <recommendedName>
        <fullName evidence="1">Amidohydrolase-related domain-containing protein</fullName>
    </recommendedName>
</protein>
<evidence type="ECO:0000313" key="2">
    <source>
        <dbReference type="EMBL" id="HEN27965.1"/>
    </source>
</evidence>
<dbReference type="EMBL" id="DTDJ01000055">
    <property type="protein sequence ID" value="HGL18488.1"/>
    <property type="molecule type" value="Genomic_DNA"/>
</dbReference>
<gene>
    <name evidence="2" type="ORF">ENQ77_04785</name>
    <name evidence="3" type="ORF">ENU66_09195</name>
</gene>
<dbReference type="Gene3D" id="3.20.20.140">
    <property type="entry name" value="Metal-dependent hydrolases"/>
    <property type="match status" value="1"/>
</dbReference>
<reference evidence="2" key="1">
    <citation type="journal article" date="2020" name="mSystems">
        <title>Genome- and Community-Level Interaction Insights into Carbon Utilization and Element Cycling Functions of Hydrothermarchaeota in Hydrothermal Sediment.</title>
        <authorList>
            <person name="Zhou Z."/>
            <person name="Liu Y."/>
            <person name="Xu W."/>
            <person name="Pan J."/>
            <person name="Luo Z.H."/>
            <person name="Li M."/>
        </authorList>
    </citation>
    <scope>NUCLEOTIDE SEQUENCE [LARGE SCALE GENOMIC DNA]</scope>
    <source>
        <strain evidence="2">SpSt-34</strain>
        <strain evidence="3">SpSt-69</strain>
    </source>
</reference>
<accession>A0A7C2K4R4</accession>
<sequence>MKVIKAGKIITLKDNKILENRYIVVEDGIIQDITASKPSAEEIIDAERLVVIPSFIDPATQIGLAEEGAGFNYYDSDESTSPSLPFLRSLDAFYPKDLGIKDAAKGGVSYFVSSPGDSAVFSGLEGVFACKGNVADEMVRKFPSALKLNMNYNSRIRWRSEGKYPSTKMGLIALIREKFEKAKNYEKKKEKERDLEMETLLQVLRKEIPLKVSVNTRDEIEKALELKREYDVNMIFQEAEDSFMVADLIRKEEIPVIAGPYFIAGRLYHQRNHYVKNLYPLYEKGVVFALTTLHPIVPVHLLYHQSALLVKVGISELDALRAISTNPAKILGLDKETGTIEKGKKANLVFLSDEPFTKKSDVVGHMLEGEMVWKNF</sequence>
<dbReference type="PANTHER" id="PTHR43135:SF3">
    <property type="entry name" value="ALPHA-D-RIBOSE 1-METHYLPHOSPHONATE 5-TRIPHOSPHATE DIPHOSPHATASE"/>
    <property type="match status" value="1"/>
</dbReference>
<dbReference type="SUPFAM" id="SSF51338">
    <property type="entry name" value="Composite domain of metallo-dependent hydrolases"/>
    <property type="match status" value="1"/>
</dbReference>
<dbReference type="EMBL" id="DSOL01000140">
    <property type="protein sequence ID" value="HEN27965.1"/>
    <property type="molecule type" value="Genomic_DNA"/>
</dbReference>
<organism evidence="2">
    <name type="scientific">candidate division WOR-3 bacterium</name>
    <dbReference type="NCBI Taxonomy" id="2052148"/>
    <lineage>
        <taxon>Bacteria</taxon>
        <taxon>Bacteria division WOR-3</taxon>
    </lineage>
</organism>
<dbReference type="SUPFAM" id="SSF51556">
    <property type="entry name" value="Metallo-dependent hydrolases"/>
    <property type="match status" value="1"/>
</dbReference>
<dbReference type="Gene3D" id="2.30.40.10">
    <property type="entry name" value="Urease, subunit C, domain 1"/>
    <property type="match status" value="1"/>
</dbReference>
<dbReference type="AlphaFoldDB" id="A0A7C2K4R4"/>
<name>A0A7C2K4R4_UNCW3</name>
<proteinExistence type="predicted"/>
<dbReference type="InterPro" id="IPR051781">
    <property type="entry name" value="Metallo-dep_Hydrolase"/>
</dbReference>